<organism evidence="1 2">
    <name type="scientific">Chromobacterium vaccinii</name>
    <dbReference type="NCBI Taxonomy" id="1108595"/>
    <lineage>
        <taxon>Bacteria</taxon>
        <taxon>Pseudomonadati</taxon>
        <taxon>Pseudomonadota</taxon>
        <taxon>Betaproteobacteria</taxon>
        <taxon>Neisseriales</taxon>
        <taxon>Chromobacteriaceae</taxon>
        <taxon>Chromobacterium</taxon>
    </lineage>
</organism>
<reference evidence="1 2" key="1">
    <citation type="submission" date="2016-10" db="EMBL/GenBank/DDBJ databases">
        <title>Chromobacterium muskegensis sp. nov., an insecticidal bacterium isolated from Sphagnum bogs.</title>
        <authorList>
            <person name="Sparks M.E."/>
            <person name="Blackburn M.B."/>
            <person name="Gundersen-Rindal D.E."/>
            <person name="Mitchell A."/>
            <person name="Farrar R."/>
            <person name="Kuhar D."/>
        </authorList>
    </citation>
    <scope>NUCLEOTIDE SEQUENCE [LARGE SCALE GENOMIC DNA]</scope>
    <source>
        <strain evidence="1 2">21-1</strain>
    </source>
</reference>
<dbReference type="Proteomes" id="UP000178776">
    <property type="component" value="Chromosome"/>
</dbReference>
<protein>
    <submittedName>
        <fullName evidence="1">Type III secretion protein</fullName>
    </submittedName>
</protein>
<dbReference type="EMBL" id="CP017707">
    <property type="protein sequence ID" value="AOZ52120.1"/>
    <property type="molecule type" value="Genomic_DNA"/>
</dbReference>
<sequence length="127" mass="14582">MDEVTRFLQAEGLNPAPQRFLDSDFLLGQRIETGSYALTYRQEDERLILCDFAAVAADGQAVLALMTLLRRMTRAVPALRYVDAMILSSPRDPKLDQTRRRLAELMLAEGAQPVRLDDELWLRYRCH</sequence>
<dbReference type="AlphaFoldDB" id="A0A1D9LLD9"/>
<evidence type="ECO:0000313" key="1">
    <source>
        <dbReference type="EMBL" id="AOZ52120.1"/>
    </source>
</evidence>
<dbReference type="KEGG" id="cvc:BKX93_20360"/>
<evidence type="ECO:0000313" key="2">
    <source>
        <dbReference type="Proteomes" id="UP000178776"/>
    </source>
</evidence>
<dbReference type="RefSeq" id="WP_046158909.1">
    <property type="nucleotide sequence ID" value="NZ_CP017707.1"/>
</dbReference>
<dbReference type="STRING" id="1108595.BKX93_20360"/>
<dbReference type="GeneID" id="68843558"/>
<gene>
    <name evidence="1" type="ORF">BKX93_20360</name>
</gene>
<accession>A0A1D9LLD9</accession>
<proteinExistence type="predicted"/>
<name>A0A1D9LLD9_9NEIS</name>